<protein>
    <submittedName>
        <fullName evidence="1">DUF409 domain protein</fullName>
    </submittedName>
</protein>
<dbReference type="AlphaFoldDB" id="A0A146F841"/>
<gene>
    <name evidence="1" type="ORF">RIB2604_01400100</name>
</gene>
<dbReference type="Proteomes" id="UP000075230">
    <property type="component" value="Unassembled WGS sequence"/>
</dbReference>
<organism evidence="1 2">
    <name type="scientific">Aspergillus kawachii</name>
    <name type="common">White koji mold</name>
    <name type="synonym">Aspergillus awamori var. kawachi</name>
    <dbReference type="NCBI Taxonomy" id="1069201"/>
    <lineage>
        <taxon>Eukaryota</taxon>
        <taxon>Fungi</taxon>
        <taxon>Dikarya</taxon>
        <taxon>Ascomycota</taxon>
        <taxon>Pezizomycotina</taxon>
        <taxon>Eurotiomycetes</taxon>
        <taxon>Eurotiomycetidae</taxon>
        <taxon>Eurotiales</taxon>
        <taxon>Aspergillaceae</taxon>
        <taxon>Aspergillus</taxon>
        <taxon>Aspergillus subgen. Circumdati</taxon>
    </lineage>
</organism>
<proteinExistence type="predicted"/>
<reference evidence="2" key="2">
    <citation type="submission" date="2016-02" db="EMBL/GenBank/DDBJ databases">
        <title>Genome sequencing of Aspergillus luchuensis NBRC 4314.</title>
        <authorList>
            <person name="Yamada O."/>
        </authorList>
    </citation>
    <scope>NUCLEOTIDE SEQUENCE [LARGE SCALE GENOMIC DNA]</scope>
    <source>
        <strain evidence="2">RIB 2604</strain>
    </source>
</reference>
<comment type="caution">
    <text evidence="1">The sequence shown here is derived from an EMBL/GenBank/DDBJ whole genome shotgun (WGS) entry which is preliminary data.</text>
</comment>
<accession>A0A146F841</accession>
<sequence length="68" mass="7792">MTPDAILLSDWWTFLHDTRVRPLPNYNVTLYCLNQDARRAGCMWLNPSCVSIQHLLATKMGLTAVTKE</sequence>
<name>A0A146F841_ASPKA</name>
<evidence type="ECO:0000313" key="2">
    <source>
        <dbReference type="Proteomes" id="UP000075230"/>
    </source>
</evidence>
<evidence type="ECO:0000313" key="1">
    <source>
        <dbReference type="EMBL" id="GAT21919.1"/>
    </source>
</evidence>
<reference evidence="1 2" key="1">
    <citation type="journal article" date="2016" name="DNA Res.">
        <title>Genome sequence of Aspergillus luchuensis NBRC 4314.</title>
        <authorList>
            <person name="Yamada O."/>
            <person name="Machida M."/>
            <person name="Hosoyama A."/>
            <person name="Goto M."/>
            <person name="Takahashi T."/>
            <person name="Futagami T."/>
            <person name="Yamagata Y."/>
            <person name="Takeuchi M."/>
            <person name="Kobayashi T."/>
            <person name="Koike H."/>
            <person name="Abe K."/>
            <person name="Asai K."/>
            <person name="Arita M."/>
            <person name="Fujita N."/>
            <person name="Fukuda K."/>
            <person name="Higa K."/>
            <person name="Horikawa H."/>
            <person name="Ishikawa T."/>
            <person name="Jinno K."/>
            <person name="Kato Y."/>
            <person name="Kirimura K."/>
            <person name="Mizutani O."/>
            <person name="Nakasone K."/>
            <person name="Sano M."/>
            <person name="Shiraishi Y."/>
            <person name="Tsukahara M."/>
            <person name="Gomi K."/>
        </authorList>
    </citation>
    <scope>NUCLEOTIDE SEQUENCE [LARGE SCALE GENOMIC DNA]</scope>
    <source>
        <strain evidence="1 2">RIB 2604</strain>
    </source>
</reference>
<dbReference type="EMBL" id="BCWF01000014">
    <property type="protein sequence ID" value="GAT21919.1"/>
    <property type="molecule type" value="Genomic_DNA"/>
</dbReference>